<feature type="compositionally biased region" description="Basic and acidic residues" evidence="5">
    <location>
        <begin position="1064"/>
        <end position="1092"/>
    </location>
</feature>
<dbReference type="Proteomes" id="UP000694872">
    <property type="component" value="Unplaced"/>
</dbReference>
<name>A0AAJ6Z797_PAPXU</name>
<gene>
    <name evidence="8" type="primary">LOC106117128</name>
</gene>
<feature type="compositionally biased region" description="Polar residues" evidence="5">
    <location>
        <begin position="539"/>
        <end position="549"/>
    </location>
</feature>
<feature type="region of interest" description="Disordered" evidence="5">
    <location>
        <begin position="747"/>
        <end position="767"/>
    </location>
</feature>
<sequence length="1170" mass="129592">MSGGEPTLTEPPVPLALARLQPRAGRVPRSARPHPRRPSLALASLQEAADETPRRYSDEAYIQDTDDDEAFYDPIQSKPSKPASNGRRASEATFAERYRKFNEFDGPPPEVPRRASLAVPVGDGFGHSDKGRRRSWAAKLQLERKKRRKSGGNDTDDEIDPPVYMRQKRPSWWNVFVPDNMLKHRSRRASQQLSRSAESIDQSYKRSKSRSVDHGFAAPFDLEALRSKVEGRFDAVHRDEDEQIKRLPPQPPIKTMTYTVRDRDTLTSLAARFDTTPSELTKLNRLATQFIFPGQTLLVPDKRKDGDKESDGPSESGDNTSESTQGAPSEPAQEKEILDSLRPVSPEAPASSNAPQRFLKINVRHITDGQGVVSGVLLVTPNAVMFDPNVSDTLVMEHGPESYGVIAPMEYVVNAAIFYDIAHMRTHGPDHNAHKYLPAEQAEIYYMNKAEHSPGKDSLLVKDETFPELQAAGGEAGEAGEGEERPGSAEDRGGAAFPKAFERDLVTPTALQQQTTEERRKSLLDHHWAIPTKDRMSIDQGSEVSSNAEQVKEESLEACAGTERAESGAGEAGEGGEVGEGGEGEEEAPRDAARHLVKLSYHDSGIDIRDPLLHVTPVNSKKVYSDADIVLSAEWVPPVCLPRAEPPLSAPPLGENERAPRKPAAVSFSLDGNQKEDIGKPDKKNKMLKRLSYPLSWVEGLTGEGPTGAGGAGGAAPGSQADSLPTSADSHNTSVFSKVFNRRSSLGGFGRSHTKSTSSSGSTQPRLDYRSMVSVDDMPDLFASFDKLIPRPARASDDPPLYLRLRMGKPAGRPLPRSTQLMSYGRKRMKPEYWFGIPRNRVDDLYKFLTHWVPSRYGPLGDVTAQGYELIDSDTEWDDEDAKPGVKGERTGSSGDVSDITRESWELLKAPYVKIYSIMKSQAEALGDSLGEEPRLEVLSMSDELRRALYSSGASVDMEFSPPDLIGVSEIFTMEHREKLCSVLPARAQGYMWSLAFSTSQHGFSLASMYRKMQRVDSPVLLVIQDTDNNVFGALTSCALRPSEHFYGTGESLLFSFQRVREETRRHSHPAPEEIKDKDPKDEVKKDEKEEQAAPAKTKFKYWGWTGDNMYFIRGSNDNISIGAGDGKFGIWLDGDLYLGRTQRCTTYGNEPLTTREDFIVKIMECWTFI</sequence>
<dbReference type="AlphaFoldDB" id="A0AAJ6Z797"/>
<dbReference type="PROSITE" id="PS51886">
    <property type="entry name" value="TLDC"/>
    <property type="match status" value="1"/>
</dbReference>
<dbReference type="GO" id="GO:0006979">
    <property type="term" value="P:response to oxidative stress"/>
    <property type="evidence" value="ECO:0007669"/>
    <property type="project" value="TreeGrafter"/>
</dbReference>
<dbReference type="Pfam" id="PF01476">
    <property type="entry name" value="LysM"/>
    <property type="match status" value="1"/>
</dbReference>
<protein>
    <recommendedName>
        <fullName evidence="4">Oxidation resistance protein 1</fullName>
    </recommendedName>
</protein>
<feature type="compositionally biased region" description="Basic and acidic residues" evidence="5">
    <location>
        <begin position="673"/>
        <end position="685"/>
    </location>
</feature>
<dbReference type="SMART" id="SM00257">
    <property type="entry name" value="LysM"/>
    <property type="match status" value="1"/>
</dbReference>
<feature type="region of interest" description="Disordered" evidence="5">
    <location>
        <begin position="471"/>
        <end position="591"/>
    </location>
</feature>
<feature type="compositionally biased region" description="Basic and acidic residues" evidence="5">
    <location>
        <begin position="516"/>
        <end position="537"/>
    </location>
</feature>
<dbReference type="InterPro" id="IPR036779">
    <property type="entry name" value="LysM_dom_sf"/>
</dbReference>
<evidence type="ECO:0000259" key="7">
    <source>
        <dbReference type="PROSITE" id="PS51886"/>
    </source>
</evidence>
<accession>A0AAJ6Z797</accession>
<feature type="region of interest" description="Disordered" evidence="5">
    <location>
        <begin position="297"/>
        <end position="336"/>
    </location>
</feature>
<dbReference type="PANTHER" id="PTHR23354:SF62">
    <property type="entry name" value="MUSTARD, ISOFORM V"/>
    <property type="match status" value="1"/>
</dbReference>
<feature type="region of interest" description="Disordered" evidence="5">
    <location>
        <begin position="702"/>
        <end position="731"/>
    </location>
</feature>
<dbReference type="InterPro" id="IPR018392">
    <property type="entry name" value="LysM"/>
</dbReference>
<feature type="compositionally biased region" description="Polar residues" evidence="5">
    <location>
        <begin position="720"/>
        <end position="731"/>
    </location>
</feature>
<feature type="compositionally biased region" description="Basic and acidic residues" evidence="5">
    <location>
        <begin position="300"/>
        <end position="311"/>
    </location>
</feature>
<comment type="subcellular location">
    <subcellularLocation>
        <location evidence="1">Mitochondrion</location>
    </subcellularLocation>
</comment>
<evidence type="ECO:0000256" key="4">
    <source>
        <dbReference type="ARBA" id="ARBA00040604"/>
    </source>
</evidence>
<dbReference type="CDD" id="cd00118">
    <property type="entry name" value="LysM"/>
    <property type="match status" value="1"/>
</dbReference>
<dbReference type="PROSITE" id="PS51782">
    <property type="entry name" value="LYSM"/>
    <property type="match status" value="1"/>
</dbReference>
<feature type="region of interest" description="Disordered" evidence="5">
    <location>
        <begin position="647"/>
        <end position="685"/>
    </location>
</feature>
<dbReference type="PANTHER" id="PTHR23354">
    <property type="entry name" value="NUCLEOLAR PROTEIN 7/ESTROGEN RECEPTOR COACTIVATOR-RELATED"/>
    <property type="match status" value="1"/>
</dbReference>
<feature type="region of interest" description="Disordered" evidence="5">
    <location>
        <begin position="20"/>
        <end position="94"/>
    </location>
</feature>
<evidence type="ECO:0000256" key="2">
    <source>
        <dbReference type="ARBA" id="ARBA00009540"/>
    </source>
</evidence>
<evidence type="ECO:0000313" key="8">
    <source>
        <dbReference type="RefSeq" id="XP_013166675.1"/>
    </source>
</evidence>
<evidence type="ECO:0000259" key="6">
    <source>
        <dbReference type="PROSITE" id="PS51782"/>
    </source>
</evidence>
<feature type="domain" description="LysM" evidence="6">
    <location>
        <begin position="256"/>
        <end position="299"/>
    </location>
</feature>
<dbReference type="Gene3D" id="3.10.350.10">
    <property type="entry name" value="LysM domain"/>
    <property type="match status" value="1"/>
</dbReference>
<dbReference type="RefSeq" id="XP_013166675.1">
    <property type="nucleotide sequence ID" value="XM_013311221.1"/>
</dbReference>
<feature type="region of interest" description="Disordered" evidence="5">
    <location>
        <begin position="876"/>
        <end position="897"/>
    </location>
</feature>
<evidence type="ECO:0000256" key="3">
    <source>
        <dbReference type="ARBA" id="ARBA00023128"/>
    </source>
</evidence>
<feature type="compositionally biased region" description="Polar residues" evidence="5">
    <location>
        <begin position="316"/>
        <end position="327"/>
    </location>
</feature>
<feature type="region of interest" description="Disordered" evidence="5">
    <location>
        <begin position="143"/>
        <end position="163"/>
    </location>
</feature>
<dbReference type="GO" id="GO:0005634">
    <property type="term" value="C:nucleus"/>
    <property type="evidence" value="ECO:0007669"/>
    <property type="project" value="TreeGrafter"/>
</dbReference>
<comment type="similarity">
    <text evidence="2">Belongs to the OXR1 family.</text>
</comment>
<evidence type="ECO:0000256" key="5">
    <source>
        <dbReference type="SAM" id="MobiDB-lite"/>
    </source>
</evidence>
<evidence type="ECO:0000256" key="1">
    <source>
        <dbReference type="ARBA" id="ARBA00004173"/>
    </source>
</evidence>
<dbReference type="GeneID" id="106117128"/>
<reference evidence="8" key="1">
    <citation type="submission" date="2025-08" db="UniProtKB">
        <authorList>
            <consortium name="RefSeq"/>
        </authorList>
    </citation>
    <scope>IDENTIFICATION</scope>
</reference>
<dbReference type="SMART" id="SM00584">
    <property type="entry name" value="TLDc"/>
    <property type="match status" value="1"/>
</dbReference>
<feature type="compositionally biased region" description="Gly residues" evidence="5">
    <location>
        <begin position="570"/>
        <end position="579"/>
    </location>
</feature>
<feature type="compositionally biased region" description="Gly residues" evidence="5">
    <location>
        <begin position="702"/>
        <end position="716"/>
    </location>
</feature>
<feature type="domain" description="TLDc" evidence="7">
    <location>
        <begin position="970"/>
        <end position="1170"/>
    </location>
</feature>
<dbReference type="GO" id="GO:0005739">
    <property type="term" value="C:mitochondrion"/>
    <property type="evidence" value="ECO:0007669"/>
    <property type="project" value="UniProtKB-SubCell"/>
</dbReference>
<feature type="region of interest" description="Disordered" evidence="5">
    <location>
        <begin position="185"/>
        <end position="206"/>
    </location>
</feature>
<dbReference type="SUPFAM" id="SSF54106">
    <property type="entry name" value="LysM domain"/>
    <property type="match status" value="1"/>
</dbReference>
<keyword evidence="3" id="KW-0496">Mitochondrion</keyword>
<feature type="region of interest" description="Disordered" evidence="5">
    <location>
        <begin position="1064"/>
        <end position="1093"/>
    </location>
</feature>
<dbReference type="Pfam" id="PF07534">
    <property type="entry name" value="TLD"/>
    <property type="match status" value="1"/>
</dbReference>
<proteinExistence type="inferred from homology"/>
<organism evidence="8">
    <name type="scientific">Papilio xuthus</name>
    <name type="common">Asian swallowtail butterfly</name>
    <dbReference type="NCBI Taxonomy" id="66420"/>
    <lineage>
        <taxon>Eukaryota</taxon>
        <taxon>Metazoa</taxon>
        <taxon>Ecdysozoa</taxon>
        <taxon>Arthropoda</taxon>
        <taxon>Hexapoda</taxon>
        <taxon>Insecta</taxon>
        <taxon>Pterygota</taxon>
        <taxon>Neoptera</taxon>
        <taxon>Endopterygota</taxon>
        <taxon>Lepidoptera</taxon>
        <taxon>Glossata</taxon>
        <taxon>Ditrysia</taxon>
        <taxon>Papilionoidea</taxon>
        <taxon>Papilionidae</taxon>
        <taxon>Papilioninae</taxon>
        <taxon>Papilio</taxon>
    </lineage>
</organism>
<feature type="compositionally biased region" description="Basic and acidic residues" evidence="5">
    <location>
        <begin position="482"/>
        <end position="493"/>
    </location>
</feature>
<dbReference type="CTD" id="45467"/>
<dbReference type="InterPro" id="IPR006571">
    <property type="entry name" value="TLDc_dom"/>
</dbReference>